<dbReference type="SMART" id="SM00032">
    <property type="entry name" value="CCP"/>
    <property type="match status" value="7"/>
</dbReference>
<dbReference type="PANTHER" id="PTHR19325">
    <property type="entry name" value="COMPLEMENT COMPONENT-RELATED SUSHI DOMAIN-CONTAINING"/>
    <property type="match status" value="1"/>
</dbReference>
<keyword evidence="6" id="KW-0677">Repeat</keyword>
<gene>
    <name evidence="16" type="primary">C4bpa_1</name>
    <name evidence="16" type="ORF">PLUSOC_R04293</name>
</gene>
<dbReference type="Gene3D" id="2.10.70.10">
    <property type="entry name" value="Complement Module, domain 1"/>
    <property type="match status" value="7"/>
</dbReference>
<keyword evidence="11" id="KW-0325">Glycoprotein</keyword>
<evidence type="ECO:0000256" key="5">
    <source>
        <dbReference type="ARBA" id="ARBA00022729"/>
    </source>
</evidence>
<evidence type="ECO:0000259" key="15">
    <source>
        <dbReference type="PROSITE" id="PS50923"/>
    </source>
</evidence>
<feature type="domain" description="Sushi" evidence="15">
    <location>
        <begin position="265"/>
        <end position="327"/>
    </location>
</feature>
<keyword evidence="10 13" id="KW-1015">Disulfide bond</keyword>
<evidence type="ECO:0000313" key="17">
    <source>
        <dbReference type="Proteomes" id="UP000519225"/>
    </source>
</evidence>
<feature type="domain" description="Sushi" evidence="15">
    <location>
        <begin position="205"/>
        <end position="264"/>
    </location>
</feature>
<name>A0A7L3DSQ5_PLUSO</name>
<evidence type="ECO:0000256" key="11">
    <source>
        <dbReference type="ARBA" id="ARBA00023180"/>
    </source>
</evidence>
<feature type="non-terminal residue" evidence="16">
    <location>
        <position position="1"/>
    </location>
</feature>
<evidence type="ECO:0000256" key="2">
    <source>
        <dbReference type="ARBA" id="ARBA00010908"/>
    </source>
</evidence>
<feature type="non-terminal residue" evidence="16">
    <location>
        <position position="477"/>
    </location>
</feature>
<comment type="caution">
    <text evidence="16">The sequence shown here is derived from an EMBL/GenBank/DDBJ whole genome shotgun (WGS) entry which is preliminary data.</text>
</comment>
<comment type="similarity">
    <text evidence="2">Belongs to the receptors of complement activation (RCA) family.</text>
</comment>
<evidence type="ECO:0000256" key="13">
    <source>
        <dbReference type="PROSITE-ProRule" id="PRU00302"/>
    </source>
</evidence>
<evidence type="ECO:0000256" key="9">
    <source>
        <dbReference type="ARBA" id="ARBA00023136"/>
    </source>
</evidence>
<keyword evidence="8" id="KW-0180">Complement pathway</keyword>
<dbReference type="CDD" id="cd00033">
    <property type="entry name" value="CCP"/>
    <property type="match status" value="7"/>
</dbReference>
<evidence type="ECO:0000256" key="10">
    <source>
        <dbReference type="ARBA" id="ARBA00023157"/>
    </source>
</evidence>
<comment type="caution">
    <text evidence="13">Lacks conserved residue(s) required for the propagation of feature annotation.</text>
</comment>
<feature type="domain" description="Sushi" evidence="15">
    <location>
        <begin position="81"/>
        <end position="140"/>
    </location>
</feature>
<accession>A0A7L3DSQ5</accession>
<dbReference type="FunFam" id="2.10.70.10:FF:000014">
    <property type="entry name" value="Membrane cofactor protein"/>
    <property type="match status" value="2"/>
</dbReference>
<dbReference type="Proteomes" id="UP000519225">
    <property type="component" value="Unassembled WGS sequence"/>
</dbReference>
<feature type="domain" description="Sushi" evidence="15">
    <location>
        <begin position="392"/>
        <end position="456"/>
    </location>
</feature>
<evidence type="ECO:0000256" key="8">
    <source>
        <dbReference type="ARBA" id="ARBA00022875"/>
    </source>
</evidence>
<feature type="disulfide bond" evidence="13">
    <location>
        <begin position="235"/>
        <end position="262"/>
    </location>
</feature>
<keyword evidence="3" id="KW-0399">Innate immunity</keyword>
<keyword evidence="9" id="KW-0472">Membrane</keyword>
<evidence type="ECO:0000256" key="4">
    <source>
        <dbReference type="ARBA" id="ARBA00022659"/>
    </source>
</evidence>
<dbReference type="PROSITE" id="PS50923">
    <property type="entry name" value="SUSHI"/>
    <property type="match status" value="7"/>
</dbReference>
<feature type="region of interest" description="Disordered" evidence="14">
    <location>
        <begin position="1"/>
        <end position="22"/>
    </location>
</feature>
<reference evidence="16 17" key="1">
    <citation type="submission" date="2019-09" db="EMBL/GenBank/DDBJ databases">
        <title>Bird 10,000 Genomes (B10K) Project - Family phase.</title>
        <authorList>
            <person name="Zhang G."/>
        </authorList>
    </citation>
    <scope>NUCLEOTIDE SEQUENCE [LARGE SCALE GENOMIC DNA]</scope>
    <source>
        <strain evidence="16">B10K-DU-012-14</strain>
        <tissue evidence="16">Blood</tissue>
    </source>
</reference>
<evidence type="ECO:0000256" key="7">
    <source>
        <dbReference type="ARBA" id="ARBA00022859"/>
    </source>
</evidence>
<dbReference type="PANTHER" id="PTHR19325:SF317">
    <property type="entry name" value="COMPLEMENT DECAY-ACCELERATING FACTOR"/>
    <property type="match status" value="1"/>
</dbReference>
<sequence>GEGLMRLSPSPSSPLPAGDCSQPPSFSFAEPSAPLEESYPVGAKLRYRCRPGYTMAGGGSPVVTCDAGSNWSLTPNFCIGKPCGPPDITNGDFEYMPDLRFGATVTYTCKVGYRLVGRDSAQCILKDNEVYWDHIPHCVIIPCSPPPGIKNGQIINGQGDFTYGMAATYACDENFSLIGDNNIHCTTDDNLNGKWSGPAPECKVVRCENPEVKNGKKLSGFGTEHSYKNTVTFECNSGYVLRGSRVVTCEADSTWKPPLPTCEKVQCGPAPHFRFAELTSPAGSTSPVGTELTYQCKPGYTQAAGKSSVVTCQSDSNWSSDPEFCTKQQCTPPKIENGDVTADSFSFGAVVTFTCHPGYELKGPSSAKCVASGNGVAWNAAFPHCKRQRSDEFCKEPPVIENGMHNGTKSTSFVRGSIVAYKCKDGFTLTGEAFLRCVAGDHHQGVWSKPAPECRGDSLLRLSCCLLSVFKITIFSF</sequence>
<evidence type="ECO:0000256" key="3">
    <source>
        <dbReference type="ARBA" id="ARBA00022588"/>
    </source>
</evidence>
<protein>
    <submittedName>
        <fullName evidence="16">C4BPA protein</fullName>
    </submittedName>
</protein>
<dbReference type="GO" id="GO:0045087">
    <property type="term" value="P:innate immune response"/>
    <property type="evidence" value="ECO:0007669"/>
    <property type="project" value="UniProtKB-KW"/>
</dbReference>
<dbReference type="AlphaFoldDB" id="A0A7L3DSQ5"/>
<dbReference type="InterPro" id="IPR000436">
    <property type="entry name" value="Sushi_SCR_CCP_dom"/>
</dbReference>
<comment type="function">
    <text evidence="12">This protein recognizes C4b and C3b fragments that condense with cell-surface hydroxyl or amino groups when nascent C4b and C3b are locally generated during C4 and c3 activation. Interaction of daf with cell-associated C4b and C3b polypeptides interferes with their ability to catalyze the conversion of C2 and factor B to enzymatically active C2a and Bb and thereby prevents the formation of C4b2a and C3bBb, the amplification convertases of the complement cascade. Inhibits complement activation by destabilizing and preventing the formation of C3 and C5 convertases, which prevents complement damage.</text>
</comment>
<keyword evidence="5" id="KW-0732">Signal</keyword>
<organism evidence="16 17">
    <name type="scientific">Pluvianellus socialis</name>
    <name type="common">Magellanic plover</name>
    <dbReference type="NCBI Taxonomy" id="227228"/>
    <lineage>
        <taxon>Eukaryota</taxon>
        <taxon>Metazoa</taxon>
        <taxon>Chordata</taxon>
        <taxon>Craniata</taxon>
        <taxon>Vertebrata</taxon>
        <taxon>Euteleostomi</taxon>
        <taxon>Archelosauria</taxon>
        <taxon>Archosauria</taxon>
        <taxon>Dinosauria</taxon>
        <taxon>Saurischia</taxon>
        <taxon>Theropoda</taxon>
        <taxon>Coelurosauria</taxon>
        <taxon>Aves</taxon>
        <taxon>Neognathae</taxon>
        <taxon>Neoaves</taxon>
        <taxon>Charadriiformes</taxon>
        <taxon>Charadriidae</taxon>
        <taxon>Pluvianellus</taxon>
    </lineage>
</organism>
<evidence type="ECO:0000313" key="16">
    <source>
        <dbReference type="EMBL" id="NXT59218.1"/>
    </source>
</evidence>
<keyword evidence="7" id="KW-0391">Immunity</keyword>
<dbReference type="SUPFAM" id="SSF57535">
    <property type="entry name" value="Complement control module/SCR domain"/>
    <property type="match status" value="7"/>
</dbReference>
<proteinExistence type="inferred from homology"/>
<evidence type="ECO:0000256" key="1">
    <source>
        <dbReference type="ARBA" id="ARBA00004370"/>
    </source>
</evidence>
<feature type="domain" description="Sushi" evidence="15">
    <location>
        <begin position="18"/>
        <end position="80"/>
    </location>
</feature>
<evidence type="ECO:0000256" key="14">
    <source>
        <dbReference type="SAM" id="MobiDB-lite"/>
    </source>
</evidence>
<dbReference type="GO" id="GO:0016020">
    <property type="term" value="C:membrane"/>
    <property type="evidence" value="ECO:0007669"/>
    <property type="project" value="UniProtKB-SubCell"/>
</dbReference>
<feature type="domain" description="Sushi" evidence="15">
    <location>
        <begin position="141"/>
        <end position="204"/>
    </location>
</feature>
<feature type="disulfide bond" evidence="13">
    <location>
        <begin position="394"/>
        <end position="437"/>
    </location>
</feature>
<dbReference type="InterPro" id="IPR050350">
    <property type="entry name" value="Compl-Cell_Adhes-Reg"/>
</dbReference>
<feature type="domain" description="Sushi" evidence="15">
    <location>
        <begin position="328"/>
        <end position="387"/>
    </location>
</feature>
<comment type="subcellular location">
    <subcellularLocation>
        <location evidence="1">Membrane</location>
    </subcellularLocation>
</comment>
<dbReference type="EMBL" id="VZTS01034221">
    <property type="protein sequence ID" value="NXT59218.1"/>
    <property type="molecule type" value="Genomic_DNA"/>
</dbReference>
<keyword evidence="17" id="KW-1185">Reference proteome</keyword>
<dbReference type="InterPro" id="IPR035976">
    <property type="entry name" value="Sushi/SCR/CCP_sf"/>
</dbReference>
<dbReference type="GO" id="GO:0006958">
    <property type="term" value="P:complement activation, classical pathway"/>
    <property type="evidence" value="ECO:0007669"/>
    <property type="project" value="UniProtKB-KW"/>
</dbReference>
<keyword evidence="4 13" id="KW-0768">Sushi</keyword>
<evidence type="ECO:0000256" key="6">
    <source>
        <dbReference type="ARBA" id="ARBA00022737"/>
    </source>
</evidence>
<dbReference type="Pfam" id="PF00084">
    <property type="entry name" value="Sushi"/>
    <property type="match status" value="7"/>
</dbReference>
<evidence type="ECO:0000256" key="12">
    <source>
        <dbReference type="ARBA" id="ARBA00045541"/>
    </source>
</evidence>